<reference evidence="1 2" key="1">
    <citation type="submission" date="2013-12" db="EMBL/GenBank/DDBJ databases">
        <title>Draft genome of the parsitic nematode Ancylostoma duodenale.</title>
        <authorList>
            <person name="Mitreva M."/>
        </authorList>
    </citation>
    <scope>NUCLEOTIDE SEQUENCE [LARGE SCALE GENOMIC DNA]</scope>
    <source>
        <strain evidence="1 2">Zhejiang</strain>
    </source>
</reference>
<dbReference type="OrthoDB" id="10456728at2759"/>
<evidence type="ECO:0000313" key="1">
    <source>
        <dbReference type="EMBL" id="KIH69466.1"/>
    </source>
</evidence>
<dbReference type="EMBL" id="KN726151">
    <property type="protein sequence ID" value="KIH69466.1"/>
    <property type="molecule type" value="Genomic_DNA"/>
</dbReference>
<protein>
    <submittedName>
        <fullName evidence="1">Uncharacterized protein</fullName>
    </submittedName>
</protein>
<proteinExistence type="predicted"/>
<evidence type="ECO:0000313" key="2">
    <source>
        <dbReference type="Proteomes" id="UP000054047"/>
    </source>
</evidence>
<sequence length="78" mass="9165">MSCNQHSLEARRREYALCDLINIQFRFHTNLKKCERLNHVSRYPVHPSSAAPHGTKFSKTYLNKERKVGILSTGFRFQ</sequence>
<dbReference type="AlphaFoldDB" id="A0A0C2HIP8"/>
<gene>
    <name evidence="1" type="ORF">ANCDUO_00188</name>
</gene>
<name>A0A0C2HIP8_9BILA</name>
<accession>A0A0C2HIP8</accession>
<keyword evidence="2" id="KW-1185">Reference proteome</keyword>
<dbReference type="Proteomes" id="UP000054047">
    <property type="component" value="Unassembled WGS sequence"/>
</dbReference>
<organism evidence="1 2">
    <name type="scientific">Ancylostoma duodenale</name>
    <dbReference type="NCBI Taxonomy" id="51022"/>
    <lineage>
        <taxon>Eukaryota</taxon>
        <taxon>Metazoa</taxon>
        <taxon>Ecdysozoa</taxon>
        <taxon>Nematoda</taxon>
        <taxon>Chromadorea</taxon>
        <taxon>Rhabditida</taxon>
        <taxon>Rhabditina</taxon>
        <taxon>Rhabditomorpha</taxon>
        <taxon>Strongyloidea</taxon>
        <taxon>Ancylostomatidae</taxon>
        <taxon>Ancylostomatinae</taxon>
        <taxon>Ancylostoma</taxon>
    </lineage>
</organism>